<keyword evidence="2" id="KW-1185">Reference proteome</keyword>
<reference evidence="1 2" key="1">
    <citation type="submission" date="2016-10" db="EMBL/GenBank/DDBJ databases">
        <authorList>
            <person name="de Groot N.N."/>
        </authorList>
    </citation>
    <scope>NUCLEOTIDE SEQUENCE [LARGE SCALE GENOMIC DNA]</scope>
    <source>
        <strain evidence="1 2">DSM 44993</strain>
    </source>
</reference>
<organism evidence="1 2">
    <name type="scientific">Amycolatopsis saalfeldensis</name>
    <dbReference type="NCBI Taxonomy" id="394193"/>
    <lineage>
        <taxon>Bacteria</taxon>
        <taxon>Bacillati</taxon>
        <taxon>Actinomycetota</taxon>
        <taxon>Actinomycetes</taxon>
        <taxon>Pseudonocardiales</taxon>
        <taxon>Pseudonocardiaceae</taxon>
        <taxon>Amycolatopsis</taxon>
    </lineage>
</organism>
<evidence type="ECO:0000313" key="2">
    <source>
        <dbReference type="Proteomes" id="UP000198582"/>
    </source>
</evidence>
<sequence>MSSRLQRARRDLSMRTHDVHRDARELLIAAALDLAEGIDAYALPDTVYIGHLQSDDFDYSRGDPEPWPAARVRARLDTISAALGRAGDLLDAIDTAPSRLTPAAAGMTVHEAAERLDITAQQALEDAITGQLGVPADLLDDLLGRYQYLPVDTGSHPRRARGIHAGRCDGGRGAARTWWHALETYAGIHPERLSAVVELLTTGPEG</sequence>
<gene>
    <name evidence="1" type="ORF">SAMN04489732_110285</name>
</gene>
<evidence type="ECO:0000313" key="1">
    <source>
        <dbReference type="EMBL" id="SEP46562.1"/>
    </source>
</evidence>
<dbReference type="EMBL" id="FOEF01000010">
    <property type="protein sequence ID" value="SEP46562.1"/>
    <property type="molecule type" value="Genomic_DNA"/>
</dbReference>
<name>A0A1H8Y3B3_9PSEU</name>
<dbReference type="AlphaFoldDB" id="A0A1H8Y3B3"/>
<protein>
    <submittedName>
        <fullName evidence="1">Uncharacterized protein</fullName>
    </submittedName>
</protein>
<dbReference type="Proteomes" id="UP000198582">
    <property type="component" value="Unassembled WGS sequence"/>
</dbReference>
<dbReference type="RefSeq" id="WP_091619789.1">
    <property type="nucleotide sequence ID" value="NZ_FOEF01000010.1"/>
</dbReference>
<proteinExistence type="predicted"/>
<accession>A0A1H8Y3B3</accession>